<protein>
    <recommendedName>
        <fullName evidence="1">Amidohydrolase-related domain-containing protein</fullName>
    </recommendedName>
</protein>
<keyword evidence="3" id="KW-1185">Reference proteome</keyword>
<name>A0A2U2RMU7_9MICO</name>
<evidence type="ECO:0000313" key="2">
    <source>
        <dbReference type="EMBL" id="PWH07207.1"/>
    </source>
</evidence>
<feature type="domain" description="Amidohydrolase-related" evidence="1">
    <location>
        <begin position="9"/>
        <end position="74"/>
    </location>
</feature>
<proteinExistence type="predicted"/>
<accession>A0A2U2RMU7</accession>
<dbReference type="AlphaFoldDB" id="A0A2U2RMU7"/>
<reference evidence="2 3" key="1">
    <citation type="submission" date="2018-05" db="EMBL/GenBank/DDBJ databases">
        <title>Brachybacterium sp. M1HQ-2T, whole genome shotgun sequence.</title>
        <authorList>
            <person name="Tuo L."/>
        </authorList>
    </citation>
    <scope>NUCLEOTIDE SEQUENCE [LARGE SCALE GENOMIC DNA]</scope>
    <source>
        <strain evidence="2 3">M1HQ-2</strain>
    </source>
</reference>
<dbReference type="Gene3D" id="3.20.20.140">
    <property type="entry name" value="Metal-dependent hydrolases"/>
    <property type="match status" value="1"/>
</dbReference>
<organism evidence="2 3">
    <name type="scientific">Brachybacterium endophyticum</name>
    <dbReference type="NCBI Taxonomy" id="2182385"/>
    <lineage>
        <taxon>Bacteria</taxon>
        <taxon>Bacillati</taxon>
        <taxon>Actinomycetota</taxon>
        <taxon>Actinomycetes</taxon>
        <taxon>Micrococcales</taxon>
        <taxon>Dermabacteraceae</taxon>
        <taxon>Brachybacterium</taxon>
    </lineage>
</organism>
<dbReference type="Pfam" id="PF04909">
    <property type="entry name" value="Amidohydro_2"/>
    <property type="match status" value="1"/>
</dbReference>
<dbReference type="EMBL" id="QFKX01000001">
    <property type="protein sequence ID" value="PWH07207.1"/>
    <property type="molecule type" value="Genomic_DNA"/>
</dbReference>
<sequence>MNCTRAPSTVPATACVLARARRLHDPERVLFGSDFPYAPAPAAGMFTKALDEASGLTDQQLSAINSGNARRLFRNER</sequence>
<dbReference type="Proteomes" id="UP000245590">
    <property type="component" value="Unassembled WGS sequence"/>
</dbReference>
<dbReference type="InterPro" id="IPR032466">
    <property type="entry name" value="Metal_Hydrolase"/>
</dbReference>
<gene>
    <name evidence="2" type="ORF">DEO23_00645</name>
</gene>
<dbReference type="OrthoDB" id="5172791at2"/>
<dbReference type="SUPFAM" id="SSF51556">
    <property type="entry name" value="Metallo-dependent hydrolases"/>
    <property type="match status" value="1"/>
</dbReference>
<evidence type="ECO:0000313" key="3">
    <source>
        <dbReference type="Proteomes" id="UP000245590"/>
    </source>
</evidence>
<evidence type="ECO:0000259" key="1">
    <source>
        <dbReference type="Pfam" id="PF04909"/>
    </source>
</evidence>
<dbReference type="RefSeq" id="WP_109274091.1">
    <property type="nucleotide sequence ID" value="NZ_QFKX01000001.1"/>
</dbReference>
<dbReference type="InterPro" id="IPR006680">
    <property type="entry name" value="Amidohydro-rel"/>
</dbReference>
<comment type="caution">
    <text evidence="2">The sequence shown here is derived from an EMBL/GenBank/DDBJ whole genome shotgun (WGS) entry which is preliminary data.</text>
</comment>
<dbReference type="GO" id="GO:0016787">
    <property type="term" value="F:hydrolase activity"/>
    <property type="evidence" value="ECO:0007669"/>
    <property type="project" value="InterPro"/>
</dbReference>